<keyword evidence="4" id="KW-1003">Cell membrane</keyword>
<dbReference type="PANTHER" id="PTHR42985">
    <property type="entry name" value="SODIUM-COUPLED MONOCARBOXYLATE TRANSPORTER"/>
    <property type="match status" value="1"/>
</dbReference>
<keyword evidence="3" id="KW-0813">Transport</keyword>
<dbReference type="PROSITE" id="PS50283">
    <property type="entry name" value="NA_SOLUT_SYMP_3"/>
    <property type="match status" value="1"/>
</dbReference>
<sequence length="502" mass="54068">MTSDSAPANAIDLAVIGLYFVLTITFALYVSRKDRSVEGITAASHSIPGWLCGLSIVGSFISSVTFLALPGKAFIENWNAYAFSLAIPVAVWVAVKYFVPFYRNGGQISAYSHLEAKFGGGARLYATLCFVLSQLGRIAIVTYLMAVPVSVFLGWDIRTIILVTGVSTTLYTFIGGITAVIWTDAIQALVLILGALISIALIWINVPGGAVEIIRLGASENKFSLGSLSLTLTESTFWVVFVFGLVGNLQAFSVDQNYVQRYHVATSAREANKAVWLGGLIYIPVSAVFFFIGTSLFAFYRHHPERISAELLDPLKGDWVFPYFISTEMPTGLTGLVIAAIFAAAMSTLSSSLNASATVIYSDIYRRYIKPDATERQSIRTIRLTTIAIGVVGTLLAILMIHAGSTLDVGWKISGIVSGGLFGLFLLSLAVRVRSRLAGAVSVSVGIVTVVWLTLSQTQWLPLALRSPTHPFLISTFGTLAVLATGFFILLLVRTKPSSSTN</sequence>
<dbReference type="InterPro" id="IPR038377">
    <property type="entry name" value="Na/Glc_symporter_sf"/>
</dbReference>
<organism evidence="13 14">
    <name type="scientific">Ruficoccus amylovorans</name>
    <dbReference type="NCBI Taxonomy" id="1804625"/>
    <lineage>
        <taxon>Bacteria</taxon>
        <taxon>Pseudomonadati</taxon>
        <taxon>Verrucomicrobiota</taxon>
        <taxon>Opitutia</taxon>
        <taxon>Puniceicoccales</taxon>
        <taxon>Cerasicoccaceae</taxon>
        <taxon>Ruficoccus</taxon>
    </lineage>
</organism>
<feature type="transmembrane region" description="Helical" evidence="12">
    <location>
        <begin position="123"/>
        <end position="145"/>
    </location>
</feature>
<accession>A0A842HIF5</accession>
<dbReference type="Pfam" id="PF00474">
    <property type="entry name" value="SSF"/>
    <property type="match status" value="1"/>
</dbReference>
<evidence type="ECO:0000256" key="6">
    <source>
        <dbReference type="ARBA" id="ARBA00022989"/>
    </source>
</evidence>
<comment type="caution">
    <text evidence="13">The sequence shown here is derived from an EMBL/GenBank/DDBJ whole genome shotgun (WGS) entry which is preliminary data.</text>
</comment>
<feature type="transmembrane region" description="Helical" evidence="12">
    <location>
        <begin position="437"/>
        <end position="460"/>
    </location>
</feature>
<dbReference type="AlphaFoldDB" id="A0A842HIF5"/>
<keyword evidence="5 12" id="KW-0812">Transmembrane</keyword>
<feature type="transmembrane region" description="Helical" evidence="12">
    <location>
        <begin position="336"/>
        <end position="361"/>
    </location>
</feature>
<dbReference type="GO" id="GO:0006814">
    <property type="term" value="P:sodium ion transport"/>
    <property type="evidence" value="ECO:0007669"/>
    <property type="project" value="UniProtKB-KW"/>
</dbReference>
<evidence type="ECO:0000256" key="5">
    <source>
        <dbReference type="ARBA" id="ARBA00022692"/>
    </source>
</evidence>
<evidence type="ECO:0000256" key="7">
    <source>
        <dbReference type="ARBA" id="ARBA00023053"/>
    </source>
</evidence>
<comment type="similarity">
    <text evidence="2 11">Belongs to the sodium:solute symporter (SSF) (TC 2.A.21) family.</text>
</comment>
<gene>
    <name evidence="13" type="ORF">H5P28_17870</name>
</gene>
<evidence type="ECO:0000256" key="11">
    <source>
        <dbReference type="RuleBase" id="RU362091"/>
    </source>
</evidence>
<feature type="transmembrane region" description="Helical" evidence="12">
    <location>
        <begin position="409"/>
        <end position="430"/>
    </location>
</feature>
<proteinExistence type="inferred from homology"/>
<keyword evidence="9 12" id="KW-0472">Membrane</keyword>
<dbReference type="NCBIfam" id="TIGR00813">
    <property type="entry name" value="sss"/>
    <property type="match status" value="1"/>
</dbReference>
<feature type="transmembrane region" description="Helical" evidence="12">
    <location>
        <begin position="235"/>
        <end position="254"/>
    </location>
</feature>
<dbReference type="CDD" id="cd11495">
    <property type="entry name" value="SLC5sbd_NIS-like_u3"/>
    <property type="match status" value="1"/>
</dbReference>
<dbReference type="InterPro" id="IPR051163">
    <property type="entry name" value="Sodium:Solute_Symporter_SSF"/>
</dbReference>
<evidence type="ECO:0000256" key="3">
    <source>
        <dbReference type="ARBA" id="ARBA00022448"/>
    </source>
</evidence>
<feature type="transmembrane region" description="Helical" evidence="12">
    <location>
        <begin position="157"/>
        <end position="181"/>
    </location>
</feature>
<evidence type="ECO:0000256" key="4">
    <source>
        <dbReference type="ARBA" id="ARBA00022475"/>
    </source>
</evidence>
<name>A0A842HIF5_9BACT</name>
<keyword evidence="14" id="KW-1185">Reference proteome</keyword>
<dbReference type="PANTHER" id="PTHR42985:SF32">
    <property type="entry name" value="SODIUM IODIDE SYMPORTER"/>
    <property type="match status" value="1"/>
</dbReference>
<dbReference type="RefSeq" id="WP_185677057.1">
    <property type="nucleotide sequence ID" value="NZ_JACHVB010000063.1"/>
</dbReference>
<comment type="subcellular location">
    <subcellularLocation>
        <location evidence="1">Cell membrane</location>
        <topology evidence="1">Multi-pass membrane protein</topology>
    </subcellularLocation>
</comment>
<evidence type="ECO:0000256" key="9">
    <source>
        <dbReference type="ARBA" id="ARBA00023136"/>
    </source>
</evidence>
<evidence type="ECO:0000256" key="8">
    <source>
        <dbReference type="ARBA" id="ARBA00023065"/>
    </source>
</evidence>
<feature type="transmembrane region" description="Helical" evidence="12">
    <location>
        <begin position="6"/>
        <end position="30"/>
    </location>
</feature>
<evidence type="ECO:0000313" key="13">
    <source>
        <dbReference type="EMBL" id="MBC2596139.1"/>
    </source>
</evidence>
<feature type="transmembrane region" description="Helical" evidence="12">
    <location>
        <begin position="188"/>
        <end position="206"/>
    </location>
</feature>
<dbReference type="Gene3D" id="1.20.1730.10">
    <property type="entry name" value="Sodium/glucose cotransporter"/>
    <property type="match status" value="1"/>
</dbReference>
<evidence type="ECO:0000313" key="14">
    <source>
        <dbReference type="Proteomes" id="UP000546464"/>
    </source>
</evidence>
<protein>
    <submittedName>
        <fullName evidence="13">Sodium:solute symporter</fullName>
    </submittedName>
</protein>
<feature type="transmembrane region" description="Helical" evidence="12">
    <location>
        <begin position="472"/>
        <end position="493"/>
    </location>
</feature>
<keyword evidence="7" id="KW-0915">Sodium</keyword>
<dbReference type="EMBL" id="JACHVB010000063">
    <property type="protein sequence ID" value="MBC2596139.1"/>
    <property type="molecule type" value="Genomic_DNA"/>
</dbReference>
<feature type="transmembrane region" description="Helical" evidence="12">
    <location>
        <begin position="275"/>
        <end position="300"/>
    </location>
</feature>
<evidence type="ECO:0000256" key="2">
    <source>
        <dbReference type="ARBA" id="ARBA00006434"/>
    </source>
</evidence>
<keyword evidence="8" id="KW-0406">Ion transport</keyword>
<evidence type="ECO:0000256" key="10">
    <source>
        <dbReference type="ARBA" id="ARBA00023201"/>
    </source>
</evidence>
<evidence type="ECO:0000256" key="12">
    <source>
        <dbReference type="SAM" id="Phobius"/>
    </source>
</evidence>
<dbReference type="GO" id="GO:0005886">
    <property type="term" value="C:plasma membrane"/>
    <property type="evidence" value="ECO:0007669"/>
    <property type="project" value="UniProtKB-SubCell"/>
</dbReference>
<dbReference type="InterPro" id="IPR001734">
    <property type="entry name" value="Na/solute_symporter"/>
</dbReference>
<feature type="transmembrane region" description="Helical" evidence="12">
    <location>
        <begin position="382"/>
        <end position="403"/>
    </location>
</feature>
<evidence type="ECO:0000256" key="1">
    <source>
        <dbReference type="ARBA" id="ARBA00004651"/>
    </source>
</evidence>
<dbReference type="GO" id="GO:0015293">
    <property type="term" value="F:symporter activity"/>
    <property type="evidence" value="ECO:0007669"/>
    <property type="project" value="TreeGrafter"/>
</dbReference>
<keyword evidence="10" id="KW-0739">Sodium transport</keyword>
<dbReference type="Proteomes" id="UP000546464">
    <property type="component" value="Unassembled WGS sequence"/>
</dbReference>
<reference evidence="13 14" key="1">
    <citation type="submission" date="2020-07" db="EMBL/GenBank/DDBJ databases">
        <authorList>
            <person name="Feng X."/>
        </authorList>
    </citation>
    <scope>NUCLEOTIDE SEQUENCE [LARGE SCALE GENOMIC DNA]</scope>
    <source>
        <strain evidence="13 14">JCM31066</strain>
    </source>
</reference>
<feature type="transmembrane region" description="Helical" evidence="12">
    <location>
        <begin position="81"/>
        <end position="102"/>
    </location>
</feature>
<feature type="transmembrane region" description="Helical" evidence="12">
    <location>
        <begin position="50"/>
        <end position="69"/>
    </location>
</feature>
<keyword evidence="6 12" id="KW-1133">Transmembrane helix</keyword>